<feature type="modified residue" description="4-aspartylphosphate" evidence="1">
    <location>
        <position position="63"/>
    </location>
</feature>
<dbReference type="EMBL" id="FPBF01000001">
    <property type="protein sequence ID" value="SFT55080.1"/>
    <property type="molecule type" value="Genomic_DNA"/>
</dbReference>
<protein>
    <submittedName>
        <fullName evidence="3">Response regulator receiver domain-containing protein</fullName>
    </submittedName>
</protein>
<dbReference type="Proteomes" id="UP000199673">
    <property type="component" value="Unassembled WGS sequence"/>
</dbReference>
<dbReference type="STRING" id="305507.SAMN04489724_1284"/>
<dbReference type="GO" id="GO:0000160">
    <property type="term" value="P:phosphorelay signal transduction system"/>
    <property type="evidence" value="ECO:0007669"/>
    <property type="project" value="InterPro"/>
</dbReference>
<sequence length="132" mass="15383">MHNTLSFILIDNDHVNNLINKKMISVAFPDSEVYIFLNPIEGFDFVIEYMSSQSLAKTILFLDINMPEMSGWDFMKKLEENESINFDLLKIYMLSSSVEPLDLQRSRLNKNIVGFLEKPLTIKFLKSLNEKK</sequence>
<dbReference type="SUPFAM" id="SSF52172">
    <property type="entry name" value="CheY-like"/>
    <property type="match status" value="1"/>
</dbReference>
<dbReference type="SMART" id="SM00448">
    <property type="entry name" value="REC"/>
    <property type="match status" value="1"/>
</dbReference>
<evidence type="ECO:0000313" key="4">
    <source>
        <dbReference type="Proteomes" id="UP000199673"/>
    </source>
</evidence>
<name>A0A1I6YX21_9BACT</name>
<gene>
    <name evidence="3" type="ORF">SAMN04489724_1284</name>
</gene>
<dbReference type="Gene3D" id="3.40.50.2300">
    <property type="match status" value="1"/>
</dbReference>
<dbReference type="PROSITE" id="PS50110">
    <property type="entry name" value="RESPONSE_REGULATORY"/>
    <property type="match status" value="1"/>
</dbReference>
<keyword evidence="1" id="KW-0597">Phosphoprotein</keyword>
<accession>A0A1I6YX21</accession>
<dbReference type="OrthoDB" id="1524091at2"/>
<evidence type="ECO:0000313" key="3">
    <source>
        <dbReference type="EMBL" id="SFT55080.1"/>
    </source>
</evidence>
<dbReference type="AlphaFoldDB" id="A0A1I6YX21"/>
<keyword evidence="4" id="KW-1185">Reference proteome</keyword>
<organism evidence="3 4">
    <name type="scientific">Algoriphagus locisalis</name>
    <dbReference type="NCBI Taxonomy" id="305507"/>
    <lineage>
        <taxon>Bacteria</taxon>
        <taxon>Pseudomonadati</taxon>
        <taxon>Bacteroidota</taxon>
        <taxon>Cytophagia</taxon>
        <taxon>Cytophagales</taxon>
        <taxon>Cyclobacteriaceae</taxon>
        <taxon>Algoriphagus</taxon>
    </lineage>
</organism>
<dbReference type="Pfam" id="PF00072">
    <property type="entry name" value="Response_reg"/>
    <property type="match status" value="1"/>
</dbReference>
<evidence type="ECO:0000259" key="2">
    <source>
        <dbReference type="PROSITE" id="PS50110"/>
    </source>
</evidence>
<dbReference type="RefSeq" id="WP_091691814.1">
    <property type="nucleotide sequence ID" value="NZ_FPBF01000001.1"/>
</dbReference>
<proteinExistence type="predicted"/>
<evidence type="ECO:0000256" key="1">
    <source>
        <dbReference type="PROSITE-ProRule" id="PRU00169"/>
    </source>
</evidence>
<reference evidence="4" key="1">
    <citation type="submission" date="2016-10" db="EMBL/GenBank/DDBJ databases">
        <authorList>
            <person name="Varghese N."/>
            <person name="Submissions S."/>
        </authorList>
    </citation>
    <scope>NUCLEOTIDE SEQUENCE [LARGE SCALE GENOMIC DNA]</scope>
    <source>
        <strain evidence="4">DSM 23445</strain>
    </source>
</reference>
<feature type="domain" description="Response regulatory" evidence="2">
    <location>
        <begin position="6"/>
        <end position="132"/>
    </location>
</feature>
<dbReference type="InterPro" id="IPR011006">
    <property type="entry name" value="CheY-like_superfamily"/>
</dbReference>
<dbReference type="InterPro" id="IPR001789">
    <property type="entry name" value="Sig_transdc_resp-reg_receiver"/>
</dbReference>